<dbReference type="PANTHER" id="PTHR24148">
    <property type="entry name" value="ANKYRIN REPEAT DOMAIN-CONTAINING PROTEIN 39 HOMOLOG-RELATED"/>
    <property type="match status" value="1"/>
</dbReference>
<feature type="non-terminal residue" evidence="3">
    <location>
        <position position="1"/>
    </location>
</feature>
<evidence type="ECO:0000313" key="3">
    <source>
        <dbReference type="EMBL" id="TVY54787.1"/>
    </source>
</evidence>
<dbReference type="OrthoDB" id="2157530at2759"/>
<dbReference type="PANTHER" id="PTHR24148:SF73">
    <property type="entry name" value="HET DOMAIN PROTEIN (AFU_ORTHOLOGUE AFUA_8G01020)"/>
    <property type="match status" value="1"/>
</dbReference>
<dbReference type="Pfam" id="PF06985">
    <property type="entry name" value="HET"/>
    <property type="match status" value="1"/>
</dbReference>
<evidence type="ECO:0000313" key="4">
    <source>
        <dbReference type="Proteomes" id="UP000469558"/>
    </source>
</evidence>
<dbReference type="AlphaFoldDB" id="A0A8T9BSL1"/>
<organism evidence="3 4">
    <name type="scientific">Lachnellula suecica</name>
    <dbReference type="NCBI Taxonomy" id="602035"/>
    <lineage>
        <taxon>Eukaryota</taxon>
        <taxon>Fungi</taxon>
        <taxon>Dikarya</taxon>
        <taxon>Ascomycota</taxon>
        <taxon>Pezizomycotina</taxon>
        <taxon>Leotiomycetes</taxon>
        <taxon>Helotiales</taxon>
        <taxon>Lachnaceae</taxon>
        <taxon>Lachnellula</taxon>
    </lineage>
</organism>
<accession>A0A8T9BSL1</accession>
<feature type="non-terminal residue" evidence="3">
    <location>
        <position position="732"/>
    </location>
</feature>
<name>A0A8T9BSL1_9HELO</name>
<feature type="region of interest" description="Disordered" evidence="1">
    <location>
        <begin position="705"/>
        <end position="732"/>
    </location>
</feature>
<reference evidence="3 4" key="1">
    <citation type="submission" date="2018-05" db="EMBL/GenBank/DDBJ databases">
        <title>Genome sequencing and assembly of the regulated plant pathogen Lachnellula willkommii and related sister species for the development of diagnostic species identification markers.</title>
        <authorList>
            <person name="Giroux E."/>
            <person name="Bilodeau G."/>
        </authorList>
    </citation>
    <scope>NUCLEOTIDE SEQUENCE [LARGE SCALE GENOMIC DNA]</scope>
    <source>
        <strain evidence="3 4">CBS 268.59</strain>
    </source>
</reference>
<dbReference type="InterPro" id="IPR052895">
    <property type="entry name" value="HetReg/Transcr_Mod"/>
</dbReference>
<evidence type="ECO:0000259" key="2">
    <source>
        <dbReference type="Pfam" id="PF06985"/>
    </source>
</evidence>
<dbReference type="InterPro" id="IPR010730">
    <property type="entry name" value="HET"/>
</dbReference>
<gene>
    <name evidence="3" type="primary">het-6_46</name>
    <name evidence="3" type="ORF">LSUE1_G010072</name>
</gene>
<feature type="domain" description="Heterokaryon incompatibility" evidence="2">
    <location>
        <begin position="104"/>
        <end position="237"/>
    </location>
</feature>
<protein>
    <submittedName>
        <fullName evidence="3">Heterokaryon incompatibility protein 6 OR allele</fullName>
    </submittedName>
</protein>
<keyword evidence="4" id="KW-1185">Reference proteome</keyword>
<dbReference type="EMBL" id="QGMK01003004">
    <property type="protein sequence ID" value="TVY54787.1"/>
    <property type="molecule type" value="Genomic_DNA"/>
</dbReference>
<proteinExistence type="predicted"/>
<evidence type="ECO:0000256" key="1">
    <source>
        <dbReference type="SAM" id="MobiDB-lite"/>
    </source>
</evidence>
<comment type="caution">
    <text evidence="3">The sequence shown here is derived from an EMBL/GenBank/DDBJ whole genome shotgun (WGS) entry which is preliminary data.</text>
</comment>
<sequence length="732" mass="83217">LAISLDGASKFGLKKDSTSDTLRMTPVYYHVNGRKSLGIKRLPRLLDSPEEMPVSLFYKDLKTDDSIRLILIHPPSNSQSADDIHCTLQHATLSSFKDDITLHYSALSYVWGDEDHQAKIHIDGEEISITVNLFQALRSIRHASKDVLLWVDAVCINQQNIPERNRQVHSMGSIFAGAQNTLIYLGEPDEKSDQVIQSLKNAGTDLEQVPDDYTLREHVASSILSRPWFRRVWVLQELILSRNPIICIGQSQVKWTKLASFLYSFTPVQYDAYDKHIYDGYGPKITQFGQYGDDFEVPEAEMCFMSMSHFRQQVQVRQIKWQYTDGESENERSFLEIIRSRSGLGAKDARDFIFAHAGIVAHSYDDEQGIDFLRNSRDTAETRRNEEFYARQGAEVRALVDISDEERSKRLDRIAACCGGSEGRSRSRLAHRGFVDYSLTAAELYNKYAQLIIQTSWRHSDLTTHIQETHPQEQMSGLASWAPDPSSPFFIEDSPSPAFGTIGRTLASITTLSRVIDPLDPATPSEEAAEKYINSDAFAQTERAQNVKPDEWEGEVYGEIYKAWCAYLGGDILPPLHTILKGETQKEKEKEKEEAYWRQNPLLFKTRSSSPDLEDNNADEDIRKARVAWAMSHSNKHPWESFGGEVYLSDHLVRASTHPHKSIVSYRRVAILSDGTRALVPDASKEGDLICAIRFTSSVVALRPEPFRDHGNHENDAKRDDRLERELKERIA</sequence>
<dbReference type="Proteomes" id="UP000469558">
    <property type="component" value="Unassembled WGS sequence"/>
</dbReference>